<evidence type="ECO:0000313" key="3">
    <source>
        <dbReference type="Proteomes" id="UP000830375"/>
    </source>
</evidence>
<dbReference type="Gene3D" id="3.10.10.10">
    <property type="entry name" value="HIV Type 1 Reverse Transcriptase, subunit A, domain 1"/>
    <property type="match status" value="1"/>
</dbReference>
<evidence type="ECO:0000259" key="1">
    <source>
        <dbReference type="PROSITE" id="PS50994"/>
    </source>
</evidence>
<dbReference type="Gene3D" id="3.30.420.10">
    <property type="entry name" value="Ribonuclease H-like superfamily/Ribonuclease H"/>
    <property type="match status" value="1"/>
</dbReference>
<comment type="caution">
    <text evidence="2">The sequence shown here is derived from an EMBL/GenBank/DDBJ whole genome shotgun (WGS) entry which is preliminary data.</text>
</comment>
<dbReference type="EMBL" id="JACTAM010000400">
    <property type="protein sequence ID" value="KAI2647355.1"/>
    <property type="molecule type" value="Genomic_DNA"/>
</dbReference>
<accession>A0ABQ8LAF0</accession>
<reference evidence="2 3" key="1">
    <citation type="submission" date="2022-01" db="EMBL/GenBank/DDBJ databases">
        <title>A high-quality chromosome-level genome assembly of rohu carp, Labeo rohita.</title>
        <authorList>
            <person name="Arick M.A. II"/>
            <person name="Hsu C.-Y."/>
            <person name="Magbanua Z."/>
            <person name="Pechanova O."/>
            <person name="Grover C."/>
            <person name="Miller E."/>
            <person name="Thrash A."/>
            <person name="Ezzel L."/>
            <person name="Alam S."/>
            <person name="Benzie J."/>
            <person name="Hamilton M."/>
            <person name="Karsi A."/>
            <person name="Lawrence M.L."/>
            <person name="Peterson D.G."/>
        </authorList>
    </citation>
    <scope>NUCLEOTIDE SEQUENCE [LARGE SCALE GENOMIC DNA]</scope>
    <source>
        <strain evidence="3">BAU-BD-2019</strain>
        <tissue evidence="2">Blood</tissue>
    </source>
</reference>
<proteinExistence type="predicted"/>
<name>A0ABQ8LAF0_LABRO</name>
<keyword evidence="3" id="KW-1185">Reference proteome</keyword>
<dbReference type="PANTHER" id="PTHR47331:SF5">
    <property type="entry name" value="RIBONUCLEASE H"/>
    <property type="match status" value="1"/>
</dbReference>
<dbReference type="InterPro" id="IPR001584">
    <property type="entry name" value="Integrase_cat-core"/>
</dbReference>
<dbReference type="InterPro" id="IPR012337">
    <property type="entry name" value="RNaseH-like_sf"/>
</dbReference>
<dbReference type="Pfam" id="PF18701">
    <property type="entry name" value="DUF5641"/>
    <property type="match status" value="1"/>
</dbReference>
<dbReference type="PROSITE" id="PS50994">
    <property type="entry name" value="INTEGRASE"/>
    <property type="match status" value="1"/>
</dbReference>
<dbReference type="InterPro" id="IPR043502">
    <property type="entry name" value="DNA/RNA_pol_sf"/>
</dbReference>
<dbReference type="InterPro" id="IPR043128">
    <property type="entry name" value="Rev_trsase/Diguanyl_cyclase"/>
</dbReference>
<dbReference type="Gene3D" id="3.30.70.270">
    <property type="match status" value="1"/>
</dbReference>
<dbReference type="PANTHER" id="PTHR47331">
    <property type="entry name" value="PHD-TYPE DOMAIN-CONTAINING PROTEIN"/>
    <property type="match status" value="1"/>
</dbReference>
<dbReference type="InterPro" id="IPR041588">
    <property type="entry name" value="Integrase_H2C2"/>
</dbReference>
<dbReference type="InterPro" id="IPR036397">
    <property type="entry name" value="RNaseH_sf"/>
</dbReference>
<sequence length="967" mass="110491">MVSHNGKNRVVFNCSFSYKGKNLNDLLLPGPNLGSSLLGVLLRFREHSVAISSDIKGMFHQVRLLPEDKPLLCFLWRNLEREKQPNIYEWQVLPFGTTCSPCCATYALQRHVFDHSQPGDPAKLRVDSLRDLLATGGFELRQWASNMPDVISHLPKEARSESSELWLNQTGEDSQEFALGLRWLCHSDTLRYKCRLLDCPEPTMRNIYKVVASQYDPLGFIVPYTTRAKILIQHLWAKHREWDDPLLPEDLLQTWNSWQGELQHLSQINLPRCYVSPQMDVPNCTRQIHVFCDASEKAYGSVAYLRTENLEGSIEVAFLTARSRVAPKRQLSMPRLELCAALTGAQLASLLIRELTLDISSCFLWTDSTTVLTWLQSDSCRFKVFVGARVAEIQELTNDQTWRYVDSTNNPADDITRGKTLAELATDNRWRYGPAFLWQSQDHWPLTPDQGIIDSCELRKSVCCNHVSVAEDHSFPDPEQYNSFKDLIEAIVLLRHGAAGKLGNPTADDYKLAETDILRKSQQDSFPEDFDCLAMGRPVPTSSRLITLAPEYDPVFQLIRVGGRLRRSDQLDPDTIHPVVLDPAHKVTQLLIQDVDNQLCHPGSERVFADLRRRYWILRGRASVKKQQRSCFDCQKWRAKPTVPLMADLPQARLQLLKPAFFSTGMDCFGPFTVKVGRRNEKRWGILFKCLTTRAVHIDILHSLDTDSFPMSLRRFISRRDKPSELLSDQGTNFKGGERELQEAFEALSPTLQTQLAKEQVQFKFNPPSSPHFGGAWKREIRSIKSALYATLQNQSMTEEVLRTILVEVEGILNSKSLGYASTDVADPNPVTPNLLLMGRLDPSLPQAVYHDSELLSRRRWRHTQVLTDQFWSHFIKHYLPNLQTRFKWQKDTDNLQPGMAVMILDPQLPRAVWPVGQITKVFPGADGRIRTAEIKLKDRVYTRPVARLIKLPSIPNTDKTETSPFR</sequence>
<organism evidence="2 3">
    <name type="scientific">Labeo rohita</name>
    <name type="common">Indian major carp</name>
    <name type="synonym">Cyprinus rohita</name>
    <dbReference type="NCBI Taxonomy" id="84645"/>
    <lineage>
        <taxon>Eukaryota</taxon>
        <taxon>Metazoa</taxon>
        <taxon>Chordata</taxon>
        <taxon>Craniata</taxon>
        <taxon>Vertebrata</taxon>
        <taxon>Euteleostomi</taxon>
        <taxon>Actinopterygii</taxon>
        <taxon>Neopterygii</taxon>
        <taxon>Teleostei</taxon>
        <taxon>Ostariophysi</taxon>
        <taxon>Cypriniformes</taxon>
        <taxon>Cyprinidae</taxon>
        <taxon>Labeoninae</taxon>
        <taxon>Labeonini</taxon>
        <taxon>Labeo</taxon>
    </lineage>
</organism>
<dbReference type="Proteomes" id="UP000830375">
    <property type="component" value="Unassembled WGS sequence"/>
</dbReference>
<protein>
    <submittedName>
        <fullName evidence="2">Gag-Pol polyprotein</fullName>
    </submittedName>
</protein>
<dbReference type="InterPro" id="IPR008042">
    <property type="entry name" value="Retrotrans_Pao"/>
</dbReference>
<dbReference type="Pfam" id="PF05380">
    <property type="entry name" value="Peptidase_A17"/>
    <property type="match status" value="1"/>
</dbReference>
<dbReference type="InterPro" id="IPR040676">
    <property type="entry name" value="DUF5641"/>
</dbReference>
<evidence type="ECO:0000313" key="2">
    <source>
        <dbReference type="EMBL" id="KAI2647355.1"/>
    </source>
</evidence>
<feature type="domain" description="Integrase catalytic" evidence="1">
    <location>
        <begin position="655"/>
        <end position="841"/>
    </location>
</feature>
<dbReference type="SUPFAM" id="SSF56672">
    <property type="entry name" value="DNA/RNA polymerases"/>
    <property type="match status" value="1"/>
</dbReference>
<dbReference type="Pfam" id="PF17921">
    <property type="entry name" value="Integrase_H2C2"/>
    <property type="match status" value="1"/>
</dbReference>
<gene>
    <name evidence="2" type="ORF">H4Q32_027140</name>
</gene>
<dbReference type="SUPFAM" id="SSF53098">
    <property type="entry name" value="Ribonuclease H-like"/>
    <property type="match status" value="1"/>
</dbReference>